<evidence type="ECO:0000313" key="2">
    <source>
        <dbReference type="Proteomes" id="UP000326565"/>
    </source>
</evidence>
<dbReference type="Proteomes" id="UP000326565">
    <property type="component" value="Unassembled WGS sequence"/>
</dbReference>
<organism evidence="1 2">
    <name type="scientific">Aspergillus leporis</name>
    <dbReference type="NCBI Taxonomy" id="41062"/>
    <lineage>
        <taxon>Eukaryota</taxon>
        <taxon>Fungi</taxon>
        <taxon>Dikarya</taxon>
        <taxon>Ascomycota</taxon>
        <taxon>Pezizomycotina</taxon>
        <taxon>Eurotiomycetes</taxon>
        <taxon>Eurotiomycetidae</taxon>
        <taxon>Eurotiales</taxon>
        <taxon>Aspergillaceae</taxon>
        <taxon>Aspergillus</taxon>
        <taxon>Aspergillus subgen. Circumdati</taxon>
    </lineage>
</organism>
<protein>
    <submittedName>
        <fullName evidence="1">Uncharacterized protein</fullName>
    </submittedName>
</protein>
<name>A0A5N5WJ23_9EURO</name>
<accession>A0A5N5WJ23</accession>
<reference evidence="1 2" key="1">
    <citation type="submission" date="2019-04" db="EMBL/GenBank/DDBJ databases">
        <title>Friends and foes A comparative genomics study of 23 Aspergillus species from section Flavi.</title>
        <authorList>
            <consortium name="DOE Joint Genome Institute"/>
            <person name="Kjaerbolling I."/>
            <person name="Vesth T."/>
            <person name="Frisvad J.C."/>
            <person name="Nybo J.L."/>
            <person name="Theobald S."/>
            <person name="Kildgaard S."/>
            <person name="Isbrandt T."/>
            <person name="Kuo A."/>
            <person name="Sato A."/>
            <person name="Lyhne E.K."/>
            <person name="Kogle M.E."/>
            <person name="Wiebenga A."/>
            <person name="Kun R.S."/>
            <person name="Lubbers R.J."/>
            <person name="Makela M.R."/>
            <person name="Barry K."/>
            <person name="Chovatia M."/>
            <person name="Clum A."/>
            <person name="Daum C."/>
            <person name="Haridas S."/>
            <person name="He G."/>
            <person name="LaButti K."/>
            <person name="Lipzen A."/>
            <person name="Mondo S."/>
            <person name="Riley R."/>
            <person name="Salamov A."/>
            <person name="Simmons B.A."/>
            <person name="Magnuson J.K."/>
            <person name="Henrissat B."/>
            <person name="Mortensen U.H."/>
            <person name="Larsen T.O."/>
            <person name="Devries R.P."/>
            <person name="Grigoriev I.V."/>
            <person name="Machida M."/>
            <person name="Baker S.E."/>
            <person name="Andersen M.R."/>
        </authorList>
    </citation>
    <scope>NUCLEOTIDE SEQUENCE [LARGE SCALE GENOMIC DNA]</scope>
    <source>
        <strain evidence="1 2">CBS 151.66</strain>
    </source>
</reference>
<dbReference type="OrthoDB" id="4202165at2759"/>
<keyword evidence="2" id="KW-1185">Reference proteome</keyword>
<sequence>MAAEVDEQRQARYPVSKFEIEPSFRENIPSLQLHPANLVRTARALADENIPIVEYGGQLQYRFGHPAVLVLVEWAIPDTQLSFASHILSGHGFPRVSLFKDVGKGDYPSETMTTIHRLDLSAWQRIHLYPLSLIGLTIEDTVEVQSTFNHETRVLTPRPMAYMLSLIQFLLRNPIGNSNRSWVYADLASFISYYIFHESPTTGYEDDDESEEVFEKRAEDAIVYVKSWDWGTTEPKYLNIIEDILRDCGSLQQLAEIS</sequence>
<evidence type="ECO:0000313" key="1">
    <source>
        <dbReference type="EMBL" id="KAB8067657.1"/>
    </source>
</evidence>
<dbReference type="EMBL" id="ML732460">
    <property type="protein sequence ID" value="KAB8067657.1"/>
    <property type="molecule type" value="Genomic_DNA"/>
</dbReference>
<gene>
    <name evidence="1" type="ORF">BDV29DRAFT_163148</name>
</gene>
<proteinExistence type="predicted"/>
<dbReference type="AlphaFoldDB" id="A0A5N5WJ23"/>